<evidence type="ECO:0000313" key="2">
    <source>
        <dbReference type="EMBL" id="KAH0754242.1"/>
    </source>
</evidence>
<feature type="compositionally biased region" description="Acidic residues" evidence="1">
    <location>
        <begin position="59"/>
        <end position="68"/>
    </location>
</feature>
<evidence type="ECO:0000313" key="3">
    <source>
        <dbReference type="Proteomes" id="UP000826656"/>
    </source>
</evidence>
<keyword evidence="3" id="KW-1185">Reference proteome</keyword>
<feature type="region of interest" description="Disordered" evidence="1">
    <location>
        <begin position="1"/>
        <end position="29"/>
    </location>
</feature>
<name>A0ABQ7UQW7_SOLTU</name>
<dbReference type="Proteomes" id="UP000826656">
    <property type="component" value="Unassembled WGS sequence"/>
</dbReference>
<feature type="region of interest" description="Disordered" evidence="1">
    <location>
        <begin position="42"/>
        <end position="80"/>
    </location>
</feature>
<organism evidence="2 3">
    <name type="scientific">Solanum tuberosum</name>
    <name type="common">Potato</name>
    <dbReference type="NCBI Taxonomy" id="4113"/>
    <lineage>
        <taxon>Eukaryota</taxon>
        <taxon>Viridiplantae</taxon>
        <taxon>Streptophyta</taxon>
        <taxon>Embryophyta</taxon>
        <taxon>Tracheophyta</taxon>
        <taxon>Spermatophyta</taxon>
        <taxon>Magnoliopsida</taxon>
        <taxon>eudicotyledons</taxon>
        <taxon>Gunneridae</taxon>
        <taxon>Pentapetalae</taxon>
        <taxon>asterids</taxon>
        <taxon>lamiids</taxon>
        <taxon>Solanales</taxon>
        <taxon>Solanaceae</taxon>
        <taxon>Solanoideae</taxon>
        <taxon>Solaneae</taxon>
        <taxon>Solanum</taxon>
    </lineage>
</organism>
<sequence length="198" mass="21164">MKHSISPDFHEEKIGEYEAAGEEEVDTGPVVVYDGVDKLPEEVQEMEEEGEGVDPTAAAEEEEEEGENAEGVGGIGIGSSTMNQVTGPVVVENAGADSGDPPWTAVVTVVVVVVVDCTDADVGSPYRGRPRKLPAVEKEKIEVLGGDGRSRNGGSRLKNKVGVANCYASLQKETRDCTLLHFFCNIGSFYFKLQCILT</sequence>
<feature type="compositionally biased region" description="Acidic residues" evidence="1">
    <location>
        <begin position="42"/>
        <end position="52"/>
    </location>
</feature>
<proteinExistence type="predicted"/>
<evidence type="ECO:0000256" key="1">
    <source>
        <dbReference type="SAM" id="MobiDB-lite"/>
    </source>
</evidence>
<protein>
    <submittedName>
        <fullName evidence="2">Uncharacterized protein</fullName>
    </submittedName>
</protein>
<reference evidence="2 3" key="1">
    <citation type="journal article" date="2021" name="bioRxiv">
        <title>Chromosome-scale and haplotype-resolved genome assembly of a tetraploid potato cultivar.</title>
        <authorList>
            <person name="Sun H."/>
            <person name="Jiao W.-B."/>
            <person name="Krause K."/>
            <person name="Campoy J.A."/>
            <person name="Goel M."/>
            <person name="Folz-Donahue K."/>
            <person name="Kukat C."/>
            <person name="Huettel B."/>
            <person name="Schneeberger K."/>
        </authorList>
    </citation>
    <scope>NUCLEOTIDE SEQUENCE [LARGE SCALE GENOMIC DNA]</scope>
    <source>
        <strain evidence="2">SolTubOtavaFocal</strain>
        <tissue evidence="2">Leaves</tissue>
    </source>
</reference>
<accession>A0ABQ7UQW7</accession>
<dbReference type="EMBL" id="JAIVGD010000018">
    <property type="protein sequence ID" value="KAH0754242.1"/>
    <property type="molecule type" value="Genomic_DNA"/>
</dbReference>
<comment type="caution">
    <text evidence="2">The sequence shown here is derived from an EMBL/GenBank/DDBJ whole genome shotgun (WGS) entry which is preliminary data.</text>
</comment>
<gene>
    <name evidence="2" type="ORF">KY290_024512</name>
</gene>